<dbReference type="AlphaFoldDB" id="L0AYA8"/>
<feature type="chain" id="PRO_5003939888" evidence="2">
    <location>
        <begin position="19"/>
        <end position="111"/>
    </location>
</feature>
<dbReference type="Proteomes" id="UP000031512">
    <property type="component" value="Chromosome 1"/>
</dbReference>
<dbReference type="KEGG" id="beq:BEWA_028410"/>
<accession>L0AYA8</accession>
<proteinExistence type="predicted"/>
<reference evidence="3 4" key="1">
    <citation type="journal article" date="2012" name="BMC Genomics">
        <title>Comparative genomic analysis and phylogenetic position of Theileria equi.</title>
        <authorList>
            <person name="Kappmeyer L.S."/>
            <person name="Thiagarajan M."/>
            <person name="Herndon D.R."/>
            <person name="Ramsay J.D."/>
            <person name="Caler E."/>
            <person name="Djikeng A."/>
            <person name="Gillespie J.J."/>
            <person name="Lau A.O."/>
            <person name="Roalson E.H."/>
            <person name="Silva J.C."/>
            <person name="Silva M.G."/>
            <person name="Suarez C.E."/>
            <person name="Ueti M.W."/>
            <person name="Nene V.M."/>
            <person name="Mealey R.H."/>
            <person name="Knowles D.P."/>
            <person name="Brayton K.A."/>
        </authorList>
    </citation>
    <scope>NUCLEOTIDE SEQUENCE [LARGE SCALE GENOMIC DNA]</scope>
    <source>
        <strain evidence="3 4">WA</strain>
    </source>
</reference>
<evidence type="ECO:0000313" key="3">
    <source>
        <dbReference type="EMBL" id="AFZ79991.1"/>
    </source>
</evidence>
<gene>
    <name evidence="3" type="ORF">BEWA_028410</name>
</gene>
<organism evidence="3 4">
    <name type="scientific">Theileria equi strain WA</name>
    <dbReference type="NCBI Taxonomy" id="1537102"/>
    <lineage>
        <taxon>Eukaryota</taxon>
        <taxon>Sar</taxon>
        <taxon>Alveolata</taxon>
        <taxon>Apicomplexa</taxon>
        <taxon>Aconoidasida</taxon>
        <taxon>Piroplasmida</taxon>
        <taxon>Theileriidae</taxon>
        <taxon>Theileria</taxon>
    </lineage>
</organism>
<dbReference type="RefSeq" id="XP_004829657.1">
    <property type="nucleotide sequence ID" value="XM_004829600.1"/>
</dbReference>
<feature type="region of interest" description="Disordered" evidence="1">
    <location>
        <begin position="76"/>
        <end position="111"/>
    </location>
</feature>
<dbReference type="EMBL" id="CP001669">
    <property type="protein sequence ID" value="AFZ79991.1"/>
    <property type="molecule type" value="Genomic_DNA"/>
</dbReference>
<keyword evidence="2" id="KW-0732">Signal</keyword>
<feature type="signal peptide" evidence="2">
    <location>
        <begin position="1"/>
        <end position="18"/>
    </location>
</feature>
<protein>
    <submittedName>
        <fullName evidence="3">Signal peptide-containing protein</fullName>
    </submittedName>
</protein>
<dbReference type="VEuPathDB" id="PiroplasmaDB:BEWA_028410"/>
<sequence length="111" mass="12158">MRVLTFLYLTFLYQLCEGAGNGKKVEDSKGTVTKADDSTKQAEATEVNTELLDVLSISKVEDALGEMNELLERVKRESAVAQNGPDDKAISRHHAPELPTGPLQDEPDKSL</sequence>
<feature type="compositionally biased region" description="Basic and acidic residues" evidence="1">
    <location>
        <begin position="23"/>
        <end position="40"/>
    </location>
</feature>
<keyword evidence="4" id="KW-1185">Reference proteome</keyword>
<name>L0AYA8_THEEQ</name>
<feature type="region of interest" description="Disordered" evidence="1">
    <location>
        <begin position="20"/>
        <end position="44"/>
    </location>
</feature>
<feature type="compositionally biased region" description="Basic and acidic residues" evidence="1">
    <location>
        <begin position="85"/>
        <end position="96"/>
    </location>
</feature>
<evidence type="ECO:0000313" key="4">
    <source>
        <dbReference type="Proteomes" id="UP000031512"/>
    </source>
</evidence>
<evidence type="ECO:0000256" key="1">
    <source>
        <dbReference type="SAM" id="MobiDB-lite"/>
    </source>
</evidence>
<evidence type="ECO:0000256" key="2">
    <source>
        <dbReference type="SAM" id="SignalP"/>
    </source>
</evidence>
<dbReference type="GeneID" id="15807199"/>